<dbReference type="Pfam" id="PF18525">
    <property type="entry name" value="Cas9_C"/>
    <property type="match status" value="1"/>
</dbReference>
<feature type="region of interest" description="Disordered" evidence="13">
    <location>
        <begin position="46"/>
        <end position="65"/>
    </location>
</feature>
<dbReference type="Pfam" id="PF17893">
    <property type="entry name" value="Cas9_b_hairpin"/>
    <property type="match status" value="1"/>
</dbReference>
<evidence type="ECO:0000256" key="5">
    <source>
        <dbReference type="ARBA" id="ARBA00022801"/>
    </source>
</evidence>
<dbReference type="Pfam" id="PF17894">
    <property type="entry name" value="Cas9_Topo"/>
    <property type="match status" value="1"/>
</dbReference>
<dbReference type="InterPro" id="IPR003615">
    <property type="entry name" value="HNH_nuc"/>
</dbReference>
<evidence type="ECO:0000256" key="11">
    <source>
        <dbReference type="ARBA" id="ARBA00046380"/>
    </source>
</evidence>
<feature type="domain" description="HNH Cas9-type" evidence="14">
    <location>
        <begin position="527"/>
        <end position="677"/>
    </location>
</feature>
<evidence type="ECO:0000256" key="4">
    <source>
        <dbReference type="ARBA" id="ARBA00022759"/>
    </source>
</evidence>
<protein>
    <recommendedName>
        <fullName evidence="14">HNH Cas9-type domain-containing protein</fullName>
    </recommendedName>
</protein>
<dbReference type="Gene3D" id="3.30.420.10">
    <property type="entry name" value="Ribonuclease H-like superfamily/Ribonuclease H"/>
    <property type="match status" value="2"/>
</dbReference>
<accession>A0AAE5KSV4</accession>
<evidence type="ECO:0000256" key="7">
    <source>
        <dbReference type="ARBA" id="ARBA00022884"/>
    </source>
</evidence>
<dbReference type="Pfam" id="PF18541">
    <property type="entry name" value="RuvC_III"/>
    <property type="match status" value="1"/>
</dbReference>
<dbReference type="GO" id="GO:0003677">
    <property type="term" value="F:DNA binding"/>
    <property type="evidence" value="ECO:0007669"/>
    <property type="project" value="UniProtKB-UniRule"/>
</dbReference>
<evidence type="ECO:0000256" key="9">
    <source>
        <dbReference type="ARBA" id="ARBA00023125"/>
    </source>
</evidence>
<dbReference type="InterPro" id="IPR028629">
    <property type="entry name" value="Cas9"/>
</dbReference>
<dbReference type="InterPro" id="IPR029471">
    <property type="entry name" value="HNH_5"/>
</dbReference>
<keyword evidence="7" id="KW-0694">RNA-binding</keyword>
<reference evidence="15 16" key="1">
    <citation type="submission" date="2017-04" db="EMBL/GenBank/DDBJ databases">
        <title>Kefir bacterial isolates.</title>
        <authorList>
            <person name="Kim Y."/>
            <person name="Blasche S."/>
            <person name="Patil K.R."/>
        </authorList>
    </citation>
    <scope>NUCLEOTIDE SEQUENCE [LARGE SCALE GENOMIC DNA]</scope>
    <source>
        <strain evidence="15 16">OG2-1</strain>
    </source>
</reference>
<dbReference type="GO" id="GO:0046872">
    <property type="term" value="F:metal ion binding"/>
    <property type="evidence" value="ECO:0007669"/>
    <property type="project" value="UniProtKB-KW"/>
</dbReference>
<dbReference type="SMART" id="SM00507">
    <property type="entry name" value="HNHc"/>
    <property type="match status" value="1"/>
</dbReference>
<dbReference type="InterPro" id="IPR036397">
    <property type="entry name" value="RNaseH_sf"/>
</dbReference>
<keyword evidence="4 12" id="KW-0255">Endonuclease</keyword>
<evidence type="ECO:0000313" key="16">
    <source>
        <dbReference type="Proteomes" id="UP000216195"/>
    </source>
</evidence>
<dbReference type="RefSeq" id="WP_095343271.1">
    <property type="nucleotide sequence ID" value="NZ_NCWU01000003.1"/>
</dbReference>
<comment type="cofactor">
    <cofactor evidence="1">
        <name>Mg(2+)</name>
        <dbReference type="ChEBI" id="CHEBI:18420"/>
    </cofactor>
</comment>
<dbReference type="Pfam" id="PF14279">
    <property type="entry name" value="HNH_5"/>
    <property type="match status" value="1"/>
</dbReference>
<dbReference type="Gene3D" id="1.10.30.50">
    <property type="match status" value="1"/>
</dbReference>
<evidence type="ECO:0000313" key="15">
    <source>
        <dbReference type="EMBL" id="PAK86254.1"/>
    </source>
</evidence>
<dbReference type="InterPro" id="IPR040619">
    <property type="entry name" value="Cas9_alpha-helical_lobe"/>
</dbReference>
<dbReference type="InterPro" id="IPR033114">
    <property type="entry name" value="HNH_CAS9"/>
</dbReference>
<dbReference type="AlphaFoldDB" id="A0AAE5KSV4"/>
<dbReference type="InterPro" id="IPR040796">
    <property type="entry name" value="Cas9_b_hairpin"/>
</dbReference>
<dbReference type="GO" id="GO:0004519">
    <property type="term" value="F:endonuclease activity"/>
    <property type="evidence" value="ECO:0007669"/>
    <property type="project" value="UniProtKB-UniRule"/>
</dbReference>
<dbReference type="EMBL" id="NCWU01000003">
    <property type="protein sequence ID" value="PAK86254.1"/>
    <property type="molecule type" value="Genomic_DNA"/>
</dbReference>
<keyword evidence="10" id="KW-0464">Manganese</keyword>
<organism evidence="15 16">
    <name type="scientific">Rothia dentocariosa</name>
    <dbReference type="NCBI Taxonomy" id="2047"/>
    <lineage>
        <taxon>Bacteria</taxon>
        <taxon>Bacillati</taxon>
        <taxon>Actinomycetota</taxon>
        <taxon>Actinomycetes</taxon>
        <taxon>Micrococcales</taxon>
        <taxon>Micrococcaceae</taxon>
        <taxon>Rothia</taxon>
    </lineage>
</organism>
<evidence type="ECO:0000256" key="1">
    <source>
        <dbReference type="ARBA" id="ARBA00001946"/>
    </source>
</evidence>
<evidence type="ECO:0000256" key="12">
    <source>
        <dbReference type="PROSITE-ProRule" id="PRU01085"/>
    </source>
</evidence>
<evidence type="ECO:0000256" key="10">
    <source>
        <dbReference type="ARBA" id="ARBA00023211"/>
    </source>
</evidence>
<evidence type="ECO:0000256" key="3">
    <source>
        <dbReference type="ARBA" id="ARBA00022723"/>
    </source>
</evidence>
<gene>
    <name evidence="15" type="ORF">B8W87_03815</name>
</gene>
<keyword evidence="2 12" id="KW-0540">Nuclease</keyword>
<dbReference type="Proteomes" id="UP000216195">
    <property type="component" value="Unassembled WGS sequence"/>
</dbReference>
<keyword evidence="3" id="KW-0479">Metal-binding</keyword>
<dbReference type="Pfam" id="PF18470">
    <property type="entry name" value="Cas9_a"/>
    <property type="match status" value="1"/>
</dbReference>
<dbReference type="InterPro" id="IPR052892">
    <property type="entry name" value="NA-targeting_endonuclease"/>
</dbReference>
<evidence type="ECO:0000256" key="8">
    <source>
        <dbReference type="ARBA" id="ARBA00023118"/>
    </source>
</evidence>
<keyword evidence="6" id="KW-0460">Magnesium</keyword>
<evidence type="ECO:0000256" key="13">
    <source>
        <dbReference type="SAM" id="MobiDB-lite"/>
    </source>
</evidence>
<dbReference type="GO" id="GO:0051607">
    <property type="term" value="P:defense response to virus"/>
    <property type="evidence" value="ECO:0007669"/>
    <property type="project" value="UniProtKB-KW"/>
</dbReference>
<keyword evidence="8" id="KW-0051">Antiviral defense</keyword>
<dbReference type="PANTHER" id="PTHR33877">
    <property type="entry name" value="SLL1193 PROTEIN"/>
    <property type="match status" value="1"/>
</dbReference>
<dbReference type="PANTHER" id="PTHR33877:SF2">
    <property type="entry name" value="OS07G0170200 PROTEIN"/>
    <property type="match status" value="1"/>
</dbReference>
<keyword evidence="5 12" id="KW-0378">Hydrolase</keyword>
<proteinExistence type="predicted"/>
<dbReference type="GO" id="GO:0003723">
    <property type="term" value="F:RNA binding"/>
    <property type="evidence" value="ECO:0007669"/>
    <property type="project" value="UniProtKB-UniRule"/>
</dbReference>
<dbReference type="InterPro" id="IPR041383">
    <property type="entry name" value="RuvC_III"/>
</dbReference>
<dbReference type="PROSITE" id="PS51749">
    <property type="entry name" value="HNH_CAS9"/>
    <property type="match status" value="1"/>
</dbReference>
<evidence type="ECO:0000256" key="2">
    <source>
        <dbReference type="ARBA" id="ARBA00022722"/>
    </source>
</evidence>
<keyword evidence="9 12" id="KW-0238">DNA-binding</keyword>
<dbReference type="InterPro" id="IPR041217">
    <property type="entry name" value="Cas9_C"/>
</dbReference>
<name>A0AAE5KSV4_9MICC</name>
<dbReference type="NCBIfam" id="TIGR01865">
    <property type="entry name" value="cas_Csn1"/>
    <property type="match status" value="1"/>
</dbReference>
<comment type="caution">
    <text evidence="15">The sequence shown here is derived from an EMBL/GenBank/DDBJ whole genome shotgun (WGS) entry which is preliminary data.</text>
</comment>
<evidence type="ECO:0000256" key="6">
    <source>
        <dbReference type="ARBA" id="ARBA00022842"/>
    </source>
</evidence>
<dbReference type="GO" id="GO:0016787">
    <property type="term" value="F:hydrolase activity"/>
    <property type="evidence" value="ECO:0007669"/>
    <property type="project" value="UniProtKB-KW"/>
</dbReference>
<comment type="subunit">
    <text evidence="11">Monomer. Binds crRNA and tracrRNA.</text>
</comment>
<sequence length="1132" mass="128865">MSADSLNYRIGVDVGDRSVGLAAIEFDDDGFPIKKLAMVTFRHDGGMDPATGKTPKSRKETAGVARRTMRMRRRKKKRLKELDKKLRDLGYFVPRDEEPQTYEAWSSRARLAESRFEDPQECGEHLVRAVRHMARHRGWRNPWWSFSQLEEASQKSSETFGRILERAQHEWGERVSDNATLGMLGALAANNNILLRPRRYEHNPKTGKNAEKLNVRGQEPILLDKVRQEDVLAELRRICEVQGIEDQYPELAHAVFTQVRPYVPTERVGKDPLQPMKIRASRASLEFQEFRIRDAVANLRIRVGGSERRPLTEEEYDRAVDYLMEYSDTAPPTWGEVADELEIAENTLIAPVIDDVRLNVAPYDRSSAIVEAKLKRKTQARQWWDDDANLDLRSQLILLVSDATDDTARIAENSGLLEVFESWSDEEKQTLQDLKFDSGRAAYSIDTLNKLNAYMHEHRVGLHEARQNVFGVSDTWRPPRDRLDEPTGQPTVDRVLTIVRRFILDCERAWGRPQKIVVEHARTGLMGPSQRADVLKEITRNRNANERIRQELRAGGVENPNRADIRRNSIIQDQESQCLYCGKEVGVLTAELDHIVPRAGGGSSKRENLAAVCRACNASKGSRPFAVWAGPARLERTIQRLRELQAFKTKSKKRMLNAIIRRLKQREEDEPIDERSLASTSYAATSIRERLEQHFNDDLPDGFAPVSVDVYGGSLTRESRRAGGIDKSIMLRGQSDKNRFDVRHHAIDAAVMTLLNPSVAVTLEQRRMLKQENDYSSPRVQHDNGWRDFIGRGEASQSKFLHWKKTAVVLADLISEAIAQDTIPVVNPLRLRPQNGSVHKDTVEAVLERTVGDSWTDKQVSRIVDPDTYIAFLSLLGKKKELEADHQRLVSVSAGVKLLAEERVQIFPEEAASILTPRGVVKIGDSIHHARLYGWKNQRGDIQVGMLRVFGAEFPWFMRESGVKDILRVPIPQGSQSYRDLAPTVRKNIENDKAVEFGWFTQNDELEIDPFDYIQHGGKDKLARFLSYMPESRWRIDGISMNNKLRIRPNLLSGEELPAKVYGKELSEEQYKLLEETLKTGLIIATEGLLSLKSARIVRRNNLGIPRWRGNGHLPTSLDIQRAAAQALEGRD</sequence>
<dbReference type="InterPro" id="IPR041225">
    <property type="entry name" value="Cas9_Topo"/>
</dbReference>
<evidence type="ECO:0000259" key="14">
    <source>
        <dbReference type="PROSITE" id="PS51749"/>
    </source>
</evidence>